<gene>
    <name evidence="1" type="ORF">DPEC_G00251750</name>
</gene>
<dbReference type="EMBL" id="CM055749">
    <property type="protein sequence ID" value="KAJ7994657.1"/>
    <property type="molecule type" value="Genomic_DNA"/>
</dbReference>
<proteinExistence type="predicted"/>
<accession>A0ACC2FTH9</accession>
<sequence length="115" mass="12506">MIGRRFSPGRLLSAPRTVKPLGETPARSLLQHDDSRLSRAVYHANTEGAGRVPGNSCRYNEAFHGGQLSACPRRRTEKTRVEGGPLVKDKAPDYRLLTVHTHTSPSMCGSGLGLL</sequence>
<name>A0ACC2FTH9_DALPE</name>
<dbReference type="Proteomes" id="UP001157502">
    <property type="component" value="Chromosome 22"/>
</dbReference>
<protein>
    <submittedName>
        <fullName evidence="1">Uncharacterized protein</fullName>
    </submittedName>
</protein>
<reference evidence="1" key="1">
    <citation type="submission" date="2021-05" db="EMBL/GenBank/DDBJ databases">
        <authorList>
            <person name="Pan Q."/>
            <person name="Jouanno E."/>
            <person name="Zahm M."/>
            <person name="Klopp C."/>
            <person name="Cabau C."/>
            <person name="Louis A."/>
            <person name="Berthelot C."/>
            <person name="Parey E."/>
            <person name="Roest Crollius H."/>
            <person name="Montfort J."/>
            <person name="Robinson-Rechavi M."/>
            <person name="Bouchez O."/>
            <person name="Lampietro C."/>
            <person name="Lopez Roques C."/>
            <person name="Donnadieu C."/>
            <person name="Postlethwait J."/>
            <person name="Bobe J."/>
            <person name="Dillon D."/>
            <person name="Chandos A."/>
            <person name="von Hippel F."/>
            <person name="Guiguen Y."/>
        </authorList>
    </citation>
    <scope>NUCLEOTIDE SEQUENCE</scope>
    <source>
        <strain evidence="1">YG-Jan2019</strain>
    </source>
</reference>
<organism evidence="1 2">
    <name type="scientific">Dallia pectoralis</name>
    <name type="common">Alaska blackfish</name>
    <dbReference type="NCBI Taxonomy" id="75939"/>
    <lineage>
        <taxon>Eukaryota</taxon>
        <taxon>Metazoa</taxon>
        <taxon>Chordata</taxon>
        <taxon>Craniata</taxon>
        <taxon>Vertebrata</taxon>
        <taxon>Euteleostomi</taxon>
        <taxon>Actinopterygii</taxon>
        <taxon>Neopterygii</taxon>
        <taxon>Teleostei</taxon>
        <taxon>Protacanthopterygii</taxon>
        <taxon>Esociformes</taxon>
        <taxon>Umbridae</taxon>
        <taxon>Dallia</taxon>
    </lineage>
</organism>
<evidence type="ECO:0000313" key="2">
    <source>
        <dbReference type="Proteomes" id="UP001157502"/>
    </source>
</evidence>
<evidence type="ECO:0000313" key="1">
    <source>
        <dbReference type="EMBL" id="KAJ7994657.1"/>
    </source>
</evidence>
<comment type="caution">
    <text evidence="1">The sequence shown here is derived from an EMBL/GenBank/DDBJ whole genome shotgun (WGS) entry which is preliminary data.</text>
</comment>
<keyword evidence="2" id="KW-1185">Reference proteome</keyword>